<evidence type="ECO:0000256" key="1">
    <source>
        <dbReference type="ARBA" id="ARBA00022614"/>
    </source>
</evidence>
<comment type="caution">
    <text evidence="4">The sequence shown here is derived from an EMBL/GenBank/DDBJ whole genome shotgun (WGS) entry which is preliminary data.</text>
</comment>
<dbReference type="PROSITE" id="PS51746">
    <property type="entry name" value="PPM_2"/>
    <property type="match status" value="1"/>
</dbReference>
<dbReference type="SMART" id="SM00332">
    <property type="entry name" value="PP2Cc"/>
    <property type="match status" value="1"/>
</dbReference>
<protein>
    <submittedName>
        <fullName evidence="4">Protein phosphatase 2C</fullName>
    </submittedName>
</protein>
<evidence type="ECO:0000313" key="5">
    <source>
        <dbReference type="Proteomes" id="UP000179807"/>
    </source>
</evidence>
<dbReference type="PROSITE" id="PS51450">
    <property type="entry name" value="LRR"/>
    <property type="match status" value="3"/>
</dbReference>
<dbReference type="GeneID" id="94838312"/>
<dbReference type="PANTHER" id="PTHR47114">
    <property type="match status" value="1"/>
</dbReference>
<dbReference type="SUPFAM" id="SSF81606">
    <property type="entry name" value="PP2C-like"/>
    <property type="match status" value="1"/>
</dbReference>
<dbReference type="Pfam" id="PF00481">
    <property type="entry name" value="PP2C"/>
    <property type="match status" value="1"/>
</dbReference>
<dbReference type="Gene3D" id="3.80.10.10">
    <property type="entry name" value="Ribonuclease Inhibitor"/>
    <property type="match status" value="3"/>
</dbReference>
<name>A0A1J4K9L5_9EUKA</name>
<dbReference type="OrthoDB" id="10264738at2759"/>
<proteinExistence type="predicted"/>
<keyword evidence="1" id="KW-0433">Leucine-rich repeat</keyword>
<dbReference type="InterPro" id="IPR001611">
    <property type="entry name" value="Leu-rich_rpt"/>
</dbReference>
<keyword evidence="2" id="KW-0677">Repeat</keyword>
<dbReference type="Gene3D" id="3.60.40.10">
    <property type="entry name" value="PPM-type phosphatase domain"/>
    <property type="match status" value="1"/>
</dbReference>
<keyword evidence="5" id="KW-1185">Reference proteome</keyword>
<dbReference type="PANTHER" id="PTHR47114:SF2">
    <property type="entry name" value="OLIGODENDROCYTE-MYELIN GLYCOPROTEIN"/>
    <property type="match status" value="1"/>
</dbReference>
<dbReference type="CDD" id="cd00143">
    <property type="entry name" value="PP2Cc"/>
    <property type="match status" value="1"/>
</dbReference>
<evidence type="ECO:0000259" key="3">
    <source>
        <dbReference type="PROSITE" id="PS51746"/>
    </source>
</evidence>
<dbReference type="InterPro" id="IPR001932">
    <property type="entry name" value="PPM-type_phosphatase-like_dom"/>
</dbReference>
<sequence>MGNTESSCDLSNKMLQTLSIDDKRLISKAAYLNLSHNNIIRLPTNLNLVEGISLQSNMLYKLSDDMIATLASYKKLNSLDISENRLLCYHDFFSDIKGLHNLNLSKNSIKSMKISNENIENLNISHNLFTEIPSNVPSSLRILNMNFNMIASLKSLNETIIELHLQMNKISFVAESVSFPSLIFLDISKNEIESFPDFTKIAPKIETLDISSNLLKELPKLPDTIITLNAEDNLIEEIKELACCYPKLKNVNLSHNKIARLCRFPASIELLIVNHNHISSCDDAEYPNMAKLFLNFNELLHVPLFSYPKLIDFSISHNLISDITTLSFPQTVKRIDLSHNFLNIIPSHIFNLKNLIKLNLISNKIEEIDSSLLESNLKELFLSNNLLSELPSLPQSLTKLIVGDCKLKSLPNTIVNNKNLKEIFISNNFLTKVPLIPNIDVFRASCNQFHRFPLFQRNIKVIDLSNNFIKALPVDFLFPQLFDLDMSFNNLHKLPLKILQCSELQYLNLSRNEFYQGKASFKSLKKLVMLNLEGTIDMDVSFSRSVRSFIDSSDRYDPSFIITHVDIDNNHISAIAEMRGQRERMEDSFVIIHGEISTFGIFDGHGGDVAAKVSSYCYYDYFKENAEMSEMFIVDSVNHIVEKLQEIKTIAGTTAAIALVANRQLIMAHIGDARILVINNHGKVKFETKDHKPSERNERNRIKSAGGFVSTNRVGGILSTSRSVGDFDLLGMSYMPDIAKLDIADDDRWLILGCDGVFDMLQTKEISDISLREKNAEDLACSIRNAAYGSLSTDNISVIVVDLHKING</sequence>
<dbReference type="InterPro" id="IPR032675">
    <property type="entry name" value="LRR_dom_sf"/>
</dbReference>
<accession>A0A1J4K9L5</accession>
<dbReference type="EMBL" id="MLAK01000692">
    <property type="protein sequence ID" value="OHT07608.1"/>
    <property type="molecule type" value="Genomic_DNA"/>
</dbReference>
<evidence type="ECO:0000256" key="2">
    <source>
        <dbReference type="ARBA" id="ARBA00022737"/>
    </source>
</evidence>
<dbReference type="SMART" id="SM00331">
    <property type="entry name" value="PP2C_SIG"/>
    <property type="match status" value="1"/>
</dbReference>
<dbReference type="SUPFAM" id="SSF52058">
    <property type="entry name" value="L domain-like"/>
    <property type="match status" value="2"/>
</dbReference>
<dbReference type="InterPro" id="IPR036457">
    <property type="entry name" value="PPM-type-like_dom_sf"/>
</dbReference>
<reference evidence="4" key="1">
    <citation type="submission" date="2016-10" db="EMBL/GenBank/DDBJ databases">
        <authorList>
            <person name="Benchimol M."/>
            <person name="Almeida L.G."/>
            <person name="Vasconcelos A.T."/>
            <person name="Perreira-Neves A."/>
            <person name="Rosa I.A."/>
            <person name="Tasca T."/>
            <person name="Bogo M.R."/>
            <person name="de Souza W."/>
        </authorList>
    </citation>
    <scope>NUCLEOTIDE SEQUENCE [LARGE SCALE GENOMIC DNA]</scope>
    <source>
        <strain evidence="4">K</strain>
    </source>
</reference>
<dbReference type="SMART" id="SM00364">
    <property type="entry name" value="LRR_BAC"/>
    <property type="match status" value="12"/>
</dbReference>
<feature type="domain" description="PPM-type phosphatase" evidence="3">
    <location>
        <begin position="572"/>
        <end position="803"/>
    </location>
</feature>
<dbReference type="SMART" id="SM00369">
    <property type="entry name" value="LRR_TYP"/>
    <property type="match status" value="4"/>
</dbReference>
<gene>
    <name evidence="4" type="ORF">TRFO_24183</name>
</gene>
<dbReference type="InterPro" id="IPR003591">
    <property type="entry name" value="Leu-rich_rpt_typical-subtyp"/>
</dbReference>
<organism evidence="4 5">
    <name type="scientific">Tritrichomonas foetus</name>
    <dbReference type="NCBI Taxonomy" id="1144522"/>
    <lineage>
        <taxon>Eukaryota</taxon>
        <taxon>Metamonada</taxon>
        <taxon>Parabasalia</taxon>
        <taxon>Tritrichomonadida</taxon>
        <taxon>Tritrichomonadidae</taxon>
        <taxon>Tritrichomonas</taxon>
    </lineage>
</organism>
<evidence type="ECO:0000313" key="4">
    <source>
        <dbReference type="EMBL" id="OHT07608.1"/>
    </source>
</evidence>
<dbReference type="RefSeq" id="XP_068360744.1">
    <property type="nucleotide sequence ID" value="XM_068503608.1"/>
</dbReference>
<dbReference type="AlphaFoldDB" id="A0A1J4K9L5"/>
<dbReference type="InterPro" id="IPR051071">
    <property type="entry name" value="LRR-bact_E3_ubiq_ligases"/>
</dbReference>
<dbReference type="Proteomes" id="UP000179807">
    <property type="component" value="Unassembled WGS sequence"/>
</dbReference>
<dbReference type="VEuPathDB" id="TrichDB:TRFO_24183"/>